<dbReference type="AlphaFoldDB" id="A0A0D1ERF5"/>
<dbReference type="OrthoDB" id="9811589at2"/>
<comment type="caution">
    <text evidence="2">The sequence shown here is derived from an EMBL/GenBank/DDBJ whole genome shotgun (WGS) entry which is preliminary data.</text>
</comment>
<proteinExistence type="predicted"/>
<reference evidence="2 3" key="1">
    <citation type="submission" date="2015-02" db="EMBL/GenBank/DDBJ databases">
        <title>Genome Sequence of Jannaschia aquimarina DSM28248, a member of the Roseobacter clade.</title>
        <authorList>
            <person name="Voget S."/>
            <person name="Daniel R."/>
        </authorList>
    </citation>
    <scope>NUCLEOTIDE SEQUENCE [LARGE SCALE GENOMIC DNA]</scope>
    <source>
        <strain evidence="2 3">GSW-M26</strain>
    </source>
</reference>
<dbReference type="InterPro" id="IPR013216">
    <property type="entry name" value="Methyltransf_11"/>
</dbReference>
<dbReference type="PATRIC" id="fig|935700.4.peg.66"/>
<dbReference type="RefSeq" id="WP_043916936.1">
    <property type="nucleotide sequence ID" value="NZ_FZPF01000015.1"/>
</dbReference>
<keyword evidence="2" id="KW-0489">Methyltransferase</keyword>
<gene>
    <name evidence="2" type="ORF">jaqu_00630</name>
</gene>
<dbReference type="InterPro" id="IPR029063">
    <property type="entry name" value="SAM-dependent_MTases_sf"/>
</dbReference>
<dbReference type="STRING" id="935700.jaqu_00630"/>
<keyword evidence="2" id="KW-0808">Transferase</keyword>
<dbReference type="GO" id="GO:0008757">
    <property type="term" value="F:S-adenosylmethionine-dependent methyltransferase activity"/>
    <property type="evidence" value="ECO:0007669"/>
    <property type="project" value="InterPro"/>
</dbReference>
<dbReference type="Pfam" id="PF08241">
    <property type="entry name" value="Methyltransf_11"/>
    <property type="match status" value="1"/>
</dbReference>
<evidence type="ECO:0000313" key="3">
    <source>
        <dbReference type="Proteomes" id="UP000032232"/>
    </source>
</evidence>
<dbReference type="SUPFAM" id="SSF53335">
    <property type="entry name" value="S-adenosyl-L-methionine-dependent methyltransferases"/>
    <property type="match status" value="1"/>
</dbReference>
<evidence type="ECO:0000259" key="1">
    <source>
        <dbReference type="Pfam" id="PF08241"/>
    </source>
</evidence>
<dbReference type="Proteomes" id="UP000032232">
    <property type="component" value="Unassembled WGS sequence"/>
</dbReference>
<evidence type="ECO:0000313" key="2">
    <source>
        <dbReference type="EMBL" id="KIT18200.1"/>
    </source>
</evidence>
<name>A0A0D1ERF5_9RHOB</name>
<dbReference type="EMBL" id="JYFE01000002">
    <property type="protein sequence ID" value="KIT18200.1"/>
    <property type="molecule type" value="Genomic_DNA"/>
</dbReference>
<accession>A0A0D1ERF5</accession>
<keyword evidence="3" id="KW-1185">Reference proteome</keyword>
<sequence length="290" mass="31903">MKRRLDTRSIGLDIGVRFARWLTGAENLHYGLWTGLDVNAGNLGAAQTAFTDRLLSHLPDGPLSILDIGGGAGETAKRLVALGHRVEIVVPSAYLADRCRANAPDAQVHCTTLQEFETDARFDLCLFSESLQYIPLETALGKAVALTGAGGRILIADCFRSEAFRRGGPIRSPGGGHPVEDVRRMLDTLPVEILAQEDITDGVAPSIDLEQGFYATIGAALERVDAELAQKRPAARWMIRRALSLVLRRKSRLRIAARLRGDIRNSEIFRRDNRYLIVSLRLSDKRAPAR</sequence>
<protein>
    <submittedName>
        <fullName evidence="2">Putative S-adenosyl-L-methionine-dependent methyltransferase</fullName>
    </submittedName>
</protein>
<feature type="domain" description="Methyltransferase type 11" evidence="1">
    <location>
        <begin position="66"/>
        <end position="155"/>
    </location>
</feature>
<dbReference type="GO" id="GO:0032259">
    <property type="term" value="P:methylation"/>
    <property type="evidence" value="ECO:0007669"/>
    <property type="project" value="UniProtKB-KW"/>
</dbReference>
<organism evidence="2 3">
    <name type="scientific">Jannaschia aquimarina</name>
    <dbReference type="NCBI Taxonomy" id="935700"/>
    <lineage>
        <taxon>Bacteria</taxon>
        <taxon>Pseudomonadati</taxon>
        <taxon>Pseudomonadota</taxon>
        <taxon>Alphaproteobacteria</taxon>
        <taxon>Rhodobacterales</taxon>
        <taxon>Roseobacteraceae</taxon>
        <taxon>Jannaschia</taxon>
    </lineage>
</organism>
<dbReference type="Gene3D" id="3.40.50.150">
    <property type="entry name" value="Vaccinia Virus protein VP39"/>
    <property type="match status" value="1"/>
</dbReference>